<keyword evidence="2" id="KW-1185">Reference proteome</keyword>
<accession>A0AAV7ICP6</accession>
<evidence type="ECO:0000313" key="1">
    <source>
        <dbReference type="EMBL" id="KAH0548991.1"/>
    </source>
</evidence>
<protein>
    <submittedName>
        <fullName evidence="1">Uncharacterized protein</fullName>
    </submittedName>
</protein>
<dbReference type="AlphaFoldDB" id="A0AAV7ICP6"/>
<dbReference type="EMBL" id="JAHXZJ010001864">
    <property type="protein sequence ID" value="KAH0548991.1"/>
    <property type="molecule type" value="Genomic_DNA"/>
</dbReference>
<organism evidence="1 2">
    <name type="scientific">Cotesia glomerata</name>
    <name type="common">Lepidopteran parasitic wasp</name>
    <name type="synonym">Apanteles glomeratus</name>
    <dbReference type="NCBI Taxonomy" id="32391"/>
    <lineage>
        <taxon>Eukaryota</taxon>
        <taxon>Metazoa</taxon>
        <taxon>Ecdysozoa</taxon>
        <taxon>Arthropoda</taxon>
        <taxon>Hexapoda</taxon>
        <taxon>Insecta</taxon>
        <taxon>Pterygota</taxon>
        <taxon>Neoptera</taxon>
        <taxon>Endopterygota</taxon>
        <taxon>Hymenoptera</taxon>
        <taxon>Apocrita</taxon>
        <taxon>Ichneumonoidea</taxon>
        <taxon>Braconidae</taxon>
        <taxon>Microgastrinae</taxon>
        <taxon>Cotesia</taxon>
    </lineage>
</organism>
<dbReference type="Proteomes" id="UP000826195">
    <property type="component" value="Unassembled WGS sequence"/>
</dbReference>
<evidence type="ECO:0000313" key="2">
    <source>
        <dbReference type="Proteomes" id="UP000826195"/>
    </source>
</evidence>
<gene>
    <name evidence="1" type="ORF">KQX54_004989</name>
</gene>
<reference evidence="1 2" key="1">
    <citation type="journal article" date="2021" name="J. Hered.">
        <title>A chromosome-level genome assembly of the parasitoid wasp, Cotesia glomerata (Hymenoptera: Braconidae).</title>
        <authorList>
            <person name="Pinto B.J."/>
            <person name="Weis J.J."/>
            <person name="Gamble T."/>
            <person name="Ode P.J."/>
            <person name="Paul R."/>
            <person name="Zaspel J.M."/>
        </authorList>
    </citation>
    <scope>NUCLEOTIDE SEQUENCE [LARGE SCALE GENOMIC DNA]</scope>
    <source>
        <strain evidence="1">CgM1</strain>
    </source>
</reference>
<proteinExistence type="predicted"/>
<name>A0AAV7ICP6_COTGL</name>
<comment type="caution">
    <text evidence="1">The sequence shown here is derived from an EMBL/GenBank/DDBJ whole genome shotgun (WGS) entry which is preliminary data.</text>
</comment>
<sequence>MDKRHSTAVTNVHLDLVVQTFNQSQSELAYCVSLATRRDLLRDSVVLPQRRNMRSYRLLLSRIKPPVSFFCQHPLFPQQWITFYAVTPPTADWTMPTAPSLKSHAYVTREL</sequence>